<dbReference type="SUPFAM" id="SSF53448">
    <property type="entry name" value="Nucleotide-diphospho-sugar transferases"/>
    <property type="match status" value="1"/>
</dbReference>
<dbReference type="CDD" id="cd00761">
    <property type="entry name" value="Glyco_tranf_GTA_type"/>
    <property type="match status" value="1"/>
</dbReference>
<reference evidence="2 3" key="1">
    <citation type="submission" date="2021-03" db="EMBL/GenBank/DDBJ databases">
        <authorList>
            <person name="So Y."/>
        </authorList>
    </citation>
    <scope>NUCLEOTIDE SEQUENCE [LARGE SCALE GENOMIC DNA]</scope>
    <source>
        <strain evidence="2 3">SSH11</strain>
    </source>
</reference>
<accession>A0ABS4AEV6</accession>
<dbReference type="RefSeq" id="WP_209379298.1">
    <property type="nucleotide sequence ID" value="NZ_JAGIZB010000007.1"/>
</dbReference>
<dbReference type="PANTHER" id="PTHR43685">
    <property type="entry name" value="GLYCOSYLTRANSFERASE"/>
    <property type="match status" value="1"/>
</dbReference>
<dbReference type="Proteomes" id="UP000681594">
    <property type="component" value="Unassembled WGS sequence"/>
</dbReference>
<dbReference type="Gene3D" id="3.90.550.10">
    <property type="entry name" value="Spore Coat Polysaccharide Biosynthesis Protein SpsA, Chain A"/>
    <property type="match status" value="1"/>
</dbReference>
<keyword evidence="3" id="KW-1185">Reference proteome</keyword>
<evidence type="ECO:0000259" key="1">
    <source>
        <dbReference type="Pfam" id="PF00535"/>
    </source>
</evidence>
<gene>
    <name evidence="2" type="ORF">J8J14_09720</name>
</gene>
<comment type="caution">
    <text evidence="2">The sequence shown here is derived from an EMBL/GenBank/DDBJ whole genome shotgun (WGS) entry which is preliminary data.</text>
</comment>
<feature type="domain" description="Glycosyltransferase 2-like" evidence="1">
    <location>
        <begin position="6"/>
        <end position="120"/>
    </location>
</feature>
<evidence type="ECO:0000313" key="3">
    <source>
        <dbReference type="Proteomes" id="UP000681594"/>
    </source>
</evidence>
<protein>
    <submittedName>
        <fullName evidence="2">Glycosyltransferase family 2 protein</fullName>
    </submittedName>
</protein>
<dbReference type="InterPro" id="IPR050834">
    <property type="entry name" value="Glycosyltransf_2"/>
</dbReference>
<dbReference type="InterPro" id="IPR001173">
    <property type="entry name" value="Glyco_trans_2-like"/>
</dbReference>
<dbReference type="InterPro" id="IPR029044">
    <property type="entry name" value="Nucleotide-diphossugar_trans"/>
</dbReference>
<dbReference type="PANTHER" id="PTHR43685:SF2">
    <property type="entry name" value="GLYCOSYLTRANSFERASE 2-LIKE DOMAIN-CONTAINING PROTEIN"/>
    <property type="match status" value="1"/>
</dbReference>
<name>A0ABS4AEV6_9PROT</name>
<evidence type="ECO:0000313" key="2">
    <source>
        <dbReference type="EMBL" id="MBP0445058.1"/>
    </source>
</evidence>
<proteinExistence type="predicted"/>
<sequence>MAPGLSIVVISYEMTRALPRTLLSLSPAYQRHMARGDYEVILVDNGSARLPDAAAFERLGLDLSVHLYPDPTPSPVAAINDGLARARGELVGVWIDGARLASPGLLHACRRAAALHPRAVVATFNWHLGPALHHRAGTSYDEAAEDALLASIGWPAGAAALPRIATAELPDPRAPMLESNAIFMSRALWRELGGYDEAFRGAGGGAVNPDLFIRACEAPGTQLIRVLGEGTFHQLHGGTTTAGDGRAASLLKLGSKQYYRIRKRPMRAVRDTGWLFDASRDVVMDLGTNAA</sequence>
<organism evidence="2 3">
    <name type="scientific">Pararoseomonas baculiformis</name>
    <dbReference type="NCBI Taxonomy" id="2820812"/>
    <lineage>
        <taxon>Bacteria</taxon>
        <taxon>Pseudomonadati</taxon>
        <taxon>Pseudomonadota</taxon>
        <taxon>Alphaproteobacteria</taxon>
        <taxon>Acetobacterales</taxon>
        <taxon>Acetobacteraceae</taxon>
        <taxon>Pararoseomonas</taxon>
    </lineage>
</organism>
<dbReference type="Pfam" id="PF00535">
    <property type="entry name" value="Glycos_transf_2"/>
    <property type="match status" value="1"/>
</dbReference>
<dbReference type="EMBL" id="JAGIZB010000007">
    <property type="protein sequence ID" value="MBP0445058.1"/>
    <property type="molecule type" value="Genomic_DNA"/>
</dbReference>